<dbReference type="InterPro" id="IPR029058">
    <property type="entry name" value="AB_hydrolase_fold"/>
</dbReference>
<sequence length="309" mass="33902">MSLDQANRGAREAKVGDRILAYEIAGPDDGMPVFLLHGTPGSSSGPRPRNIVLHRLGVRLISYDRPGYGESTRQPGRKVVDAAADVRTLANELGIDRYGVVGRSGGGPHALAVAARNADHVIAAAVLVGLAPANAPDLDWFGGMTEYNTHNYAEDEAKQDEDREISTLIERIRVRAAQIRRDPQILVDELRKEMRLSDKRVVDDVAIRRLLLETYSKALRDGPYGWVDDAVAFRVNWGFDPGEIRIPVCFWHGEDDNFSPVAHTRWLAARVPGSELQLQTGTAHFGAVEILPRMLDWLKSVQTVGSGAG</sequence>
<dbReference type="PANTHER" id="PTHR43433:SF10">
    <property type="entry name" value="AB HYDROLASE-1 DOMAIN-CONTAINING PROTEIN"/>
    <property type="match status" value="1"/>
</dbReference>
<evidence type="ECO:0000313" key="3">
    <source>
        <dbReference type="Proteomes" id="UP000637628"/>
    </source>
</evidence>
<organism evidence="2 3">
    <name type="scientific">Paractinoplanes durhamensis</name>
    <dbReference type="NCBI Taxonomy" id="113563"/>
    <lineage>
        <taxon>Bacteria</taxon>
        <taxon>Bacillati</taxon>
        <taxon>Actinomycetota</taxon>
        <taxon>Actinomycetes</taxon>
        <taxon>Micromonosporales</taxon>
        <taxon>Micromonosporaceae</taxon>
        <taxon>Paractinoplanes</taxon>
    </lineage>
</organism>
<keyword evidence="2" id="KW-0378">Hydrolase</keyword>
<comment type="caution">
    <text evidence="2">The sequence shown here is derived from an EMBL/GenBank/DDBJ whole genome shotgun (WGS) entry which is preliminary data.</text>
</comment>
<keyword evidence="3" id="KW-1185">Reference proteome</keyword>
<dbReference type="EMBL" id="BOML01000072">
    <property type="protein sequence ID" value="GIE07127.1"/>
    <property type="molecule type" value="Genomic_DNA"/>
</dbReference>
<dbReference type="Gene3D" id="3.40.50.1820">
    <property type="entry name" value="alpha/beta hydrolase"/>
    <property type="match status" value="1"/>
</dbReference>
<dbReference type="Pfam" id="PF00561">
    <property type="entry name" value="Abhydrolase_1"/>
    <property type="match status" value="1"/>
</dbReference>
<evidence type="ECO:0000259" key="1">
    <source>
        <dbReference type="Pfam" id="PF00561"/>
    </source>
</evidence>
<name>A0ABQ3ZBC9_9ACTN</name>
<accession>A0ABQ3ZBC9</accession>
<gene>
    <name evidence="2" type="ORF">Adu01nite_84770</name>
</gene>
<dbReference type="RefSeq" id="WP_239133130.1">
    <property type="nucleotide sequence ID" value="NZ_BAAATX010000033.1"/>
</dbReference>
<dbReference type="SUPFAM" id="SSF53474">
    <property type="entry name" value="alpha/beta-Hydrolases"/>
    <property type="match status" value="1"/>
</dbReference>
<dbReference type="InterPro" id="IPR050471">
    <property type="entry name" value="AB_hydrolase"/>
</dbReference>
<feature type="domain" description="AB hydrolase-1" evidence="1">
    <location>
        <begin position="32"/>
        <end position="285"/>
    </location>
</feature>
<dbReference type="Proteomes" id="UP000637628">
    <property type="component" value="Unassembled WGS sequence"/>
</dbReference>
<proteinExistence type="predicted"/>
<protein>
    <submittedName>
        <fullName evidence="2">Alpha/beta hydrolase</fullName>
    </submittedName>
</protein>
<dbReference type="PANTHER" id="PTHR43433">
    <property type="entry name" value="HYDROLASE, ALPHA/BETA FOLD FAMILY PROTEIN"/>
    <property type="match status" value="1"/>
</dbReference>
<reference evidence="2 3" key="1">
    <citation type="submission" date="2021-01" db="EMBL/GenBank/DDBJ databases">
        <title>Whole genome shotgun sequence of Actinoplanes durhamensis NBRC 14914.</title>
        <authorList>
            <person name="Komaki H."/>
            <person name="Tamura T."/>
        </authorList>
    </citation>
    <scope>NUCLEOTIDE SEQUENCE [LARGE SCALE GENOMIC DNA]</scope>
    <source>
        <strain evidence="2 3">NBRC 14914</strain>
    </source>
</reference>
<dbReference type="InterPro" id="IPR000073">
    <property type="entry name" value="AB_hydrolase_1"/>
</dbReference>
<dbReference type="GO" id="GO:0016787">
    <property type="term" value="F:hydrolase activity"/>
    <property type="evidence" value="ECO:0007669"/>
    <property type="project" value="UniProtKB-KW"/>
</dbReference>
<evidence type="ECO:0000313" key="2">
    <source>
        <dbReference type="EMBL" id="GIE07127.1"/>
    </source>
</evidence>